<dbReference type="InterPro" id="IPR002893">
    <property type="entry name" value="Znf_MYND"/>
</dbReference>
<evidence type="ECO:0000256" key="1">
    <source>
        <dbReference type="ARBA" id="ARBA00022723"/>
    </source>
</evidence>
<sequence>MIKKKVTLNFNNLKHKIKLFYIQTKKIIPLANPRGVKLLCELCGKTAYYQCLGCRITYYCSEKHQKIDYEGIHKKICSFLVPLKEVSEFLGSEDQRIKLQKEVRAKKLEIIHLATTEAKKNMFEENYELAIPAALQALRYSQDVYKKKSIESIPSYLLLGKATTGLKNFKQAEDYLLLAKYALFKSKKQDYKIRYQLHRNLGILYTFKKQYDEALFELSNDIYYSSLLHGPEHIYVSGGYFQLGNIFYYQKKYNNALSAYSHVINIWNSYFKKKNNEVFDEALQAEAQNMFTRILEIRKELLSESEKNIELAQVYMAFGQLHYMTKNYMEAKSNFEEALKRYQLEYNSSNINIIQIKSFLREIELNI</sequence>
<dbReference type="Pfam" id="PF01753">
    <property type="entry name" value="zf-MYND"/>
    <property type="match status" value="1"/>
</dbReference>
<dbReference type="Gene3D" id="6.10.140.2220">
    <property type="match status" value="1"/>
</dbReference>
<comment type="caution">
    <text evidence="7">The sequence shown here is derived from an EMBL/GenBank/DDBJ whole genome shotgun (WGS) entry which is preliminary data.</text>
</comment>
<dbReference type="PANTHER" id="PTHR46533">
    <property type="entry name" value="ZINC FINGER MYND DOMAIN-CONTAINING PROTEIN 12"/>
    <property type="match status" value="1"/>
</dbReference>
<organism evidence="7 8">
    <name type="scientific">Anaeromyces robustus</name>
    <dbReference type="NCBI Taxonomy" id="1754192"/>
    <lineage>
        <taxon>Eukaryota</taxon>
        <taxon>Fungi</taxon>
        <taxon>Fungi incertae sedis</taxon>
        <taxon>Chytridiomycota</taxon>
        <taxon>Chytridiomycota incertae sedis</taxon>
        <taxon>Neocallimastigomycetes</taxon>
        <taxon>Neocallimastigales</taxon>
        <taxon>Neocallimastigaceae</taxon>
        <taxon>Anaeromyces</taxon>
    </lineage>
</organism>
<keyword evidence="3" id="KW-0862">Zinc</keyword>
<dbReference type="PANTHER" id="PTHR46533:SF1">
    <property type="entry name" value="ZINC FINGER MYND DOMAIN-CONTAINING PROTEIN 12"/>
    <property type="match status" value="1"/>
</dbReference>
<evidence type="ECO:0000256" key="2">
    <source>
        <dbReference type="ARBA" id="ARBA00022771"/>
    </source>
</evidence>
<dbReference type="SUPFAM" id="SSF48452">
    <property type="entry name" value="TPR-like"/>
    <property type="match status" value="2"/>
</dbReference>
<keyword evidence="1" id="KW-0479">Metal-binding</keyword>
<dbReference type="GO" id="GO:0008270">
    <property type="term" value="F:zinc ion binding"/>
    <property type="evidence" value="ECO:0007669"/>
    <property type="project" value="UniProtKB-KW"/>
</dbReference>
<dbReference type="InterPro" id="IPR019734">
    <property type="entry name" value="TPR_rpt"/>
</dbReference>
<keyword evidence="2 4" id="KW-0863">Zinc-finger</keyword>
<dbReference type="PROSITE" id="PS50865">
    <property type="entry name" value="ZF_MYND_2"/>
    <property type="match status" value="1"/>
</dbReference>
<evidence type="ECO:0000259" key="6">
    <source>
        <dbReference type="PROSITE" id="PS50865"/>
    </source>
</evidence>
<accession>A0A1Y1WQG8</accession>
<dbReference type="AlphaFoldDB" id="A0A1Y1WQG8"/>
<keyword evidence="5" id="KW-0802">TPR repeat</keyword>
<gene>
    <name evidence="7" type="ORF">BCR32DRAFT_296943</name>
</gene>
<dbReference type="PROSITE" id="PS01360">
    <property type="entry name" value="ZF_MYND_1"/>
    <property type="match status" value="1"/>
</dbReference>
<evidence type="ECO:0000256" key="4">
    <source>
        <dbReference type="PROSITE-ProRule" id="PRU00134"/>
    </source>
</evidence>
<dbReference type="Gene3D" id="1.25.40.10">
    <property type="entry name" value="Tetratricopeptide repeat domain"/>
    <property type="match status" value="2"/>
</dbReference>
<feature type="domain" description="MYND-type" evidence="6">
    <location>
        <begin position="40"/>
        <end position="77"/>
    </location>
</feature>
<reference evidence="7 8" key="2">
    <citation type="submission" date="2016-08" db="EMBL/GenBank/DDBJ databases">
        <title>Pervasive Adenine N6-methylation of Active Genes in Fungi.</title>
        <authorList>
            <consortium name="DOE Joint Genome Institute"/>
            <person name="Mondo S.J."/>
            <person name="Dannebaum R.O."/>
            <person name="Kuo R.C."/>
            <person name="Labutti K."/>
            <person name="Haridas S."/>
            <person name="Kuo A."/>
            <person name="Salamov A."/>
            <person name="Ahrendt S.R."/>
            <person name="Lipzen A."/>
            <person name="Sullivan W."/>
            <person name="Andreopoulos W.B."/>
            <person name="Clum A."/>
            <person name="Lindquist E."/>
            <person name="Daum C."/>
            <person name="Ramamoorthy G.K."/>
            <person name="Gryganskyi A."/>
            <person name="Culley D."/>
            <person name="Magnuson J.K."/>
            <person name="James T.Y."/>
            <person name="O'Malley M.A."/>
            <person name="Stajich J.E."/>
            <person name="Spatafora J.W."/>
            <person name="Visel A."/>
            <person name="Grigoriev I.V."/>
        </authorList>
    </citation>
    <scope>NUCLEOTIDE SEQUENCE [LARGE SCALE GENOMIC DNA]</scope>
    <source>
        <strain evidence="7 8">S4</strain>
    </source>
</reference>
<dbReference type="Proteomes" id="UP000193944">
    <property type="component" value="Unassembled WGS sequence"/>
</dbReference>
<dbReference type="SUPFAM" id="SSF144232">
    <property type="entry name" value="HIT/MYND zinc finger-like"/>
    <property type="match status" value="1"/>
</dbReference>
<name>A0A1Y1WQG8_9FUNG</name>
<protein>
    <recommendedName>
        <fullName evidence="6">MYND-type domain-containing protein</fullName>
    </recommendedName>
</protein>
<dbReference type="InterPro" id="IPR011990">
    <property type="entry name" value="TPR-like_helical_dom_sf"/>
</dbReference>
<dbReference type="EMBL" id="MCFG01000361">
    <property type="protein sequence ID" value="ORX75364.1"/>
    <property type="molecule type" value="Genomic_DNA"/>
</dbReference>
<reference evidence="7 8" key="1">
    <citation type="submission" date="2016-08" db="EMBL/GenBank/DDBJ databases">
        <title>A Parts List for Fungal Cellulosomes Revealed by Comparative Genomics.</title>
        <authorList>
            <consortium name="DOE Joint Genome Institute"/>
            <person name="Haitjema C.H."/>
            <person name="Gilmore S.P."/>
            <person name="Henske J.K."/>
            <person name="Solomon K.V."/>
            <person name="De Groot R."/>
            <person name="Kuo A."/>
            <person name="Mondo S.J."/>
            <person name="Salamov A.A."/>
            <person name="Labutti K."/>
            <person name="Zhao Z."/>
            <person name="Chiniquy J."/>
            <person name="Barry K."/>
            <person name="Brewer H.M."/>
            <person name="Purvine S.O."/>
            <person name="Wright A.T."/>
            <person name="Boxma B."/>
            <person name="Van Alen T."/>
            <person name="Hackstein J.H."/>
            <person name="Baker S.E."/>
            <person name="Grigoriev I.V."/>
            <person name="O'Malley M.A."/>
        </authorList>
    </citation>
    <scope>NUCLEOTIDE SEQUENCE [LARGE SCALE GENOMIC DNA]</scope>
    <source>
        <strain evidence="7 8">S4</strain>
    </source>
</reference>
<dbReference type="OrthoDB" id="674604at2759"/>
<feature type="repeat" description="TPR" evidence="5">
    <location>
        <begin position="312"/>
        <end position="345"/>
    </location>
</feature>
<proteinExistence type="predicted"/>
<evidence type="ECO:0000256" key="5">
    <source>
        <dbReference type="PROSITE-ProRule" id="PRU00339"/>
    </source>
</evidence>
<dbReference type="PROSITE" id="PS50005">
    <property type="entry name" value="TPR"/>
    <property type="match status" value="1"/>
</dbReference>
<evidence type="ECO:0000313" key="8">
    <source>
        <dbReference type="Proteomes" id="UP000193944"/>
    </source>
</evidence>
<evidence type="ECO:0000256" key="3">
    <source>
        <dbReference type="ARBA" id="ARBA00022833"/>
    </source>
</evidence>
<keyword evidence="8" id="KW-1185">Reference proteome</keyword>
<evidence type="ECO:0000313" key="7">
    <source>
        <dbReference type="EMBL" id="ORX75364.1"/>
    </source>
</evidence>
<dbReference type="SMART" id="SM00028">
    <property type="entry name" value="TPR"/>
    <property type="match status" value="3"/>
</dbReference>
<dbReference type="InterPro" id="IPR053248">
    <property type="entry name" value="Zinc_finger_MYND_domain"/>
</dbReference>